<dbReference type="PANTHER" id="PTHR11654">
    <property type="entry name" value="OLIGOPEPTIDE TRANSPORTER-RELATED"/>
    <property type="match status" value="1"/>
</dbReference>
<keyword evidence="5 6" id="KW-0472">Membrane</keyword>
<evidence type="ECO:0000256" key="4">
    <source>
        <dbReference type="ARBA" id="ARBA00022989"/>
    </source>
</evidence>
<protein>
    <submittedName>
        <fullName evidence="7">Uncharacterized protein</fullName>
    </submittedName>
</protein>
<feature type="transmembrane region" description="Helical" evidence="6">
    <location>
        <begin position="51"/>
        <end position="71"/>
    </location>
</feature>
<evidence type="ECO:0000256" key="1">
    <source>
        <dbReference type="ARBA" id="ARBA00004141"/>
    </source>
</evidence>
<dbReference type="AlphaFoldDB" id="A0AAU9SJQ6"/>
<evidence type="ECO:0000256" key="3">
    <source>
        <dbReference type="ARBA" id="ARBA00022692"/>
    </source>
</evidence>
<dbReference type="Pfam" id="PF00854">
    <property type="entry name" value="PTR2"/>
    <property type="match status" value="1"/>
</dbReference>
<evidence type="ECO:0000256" key="6">
    <source>
        <dbReference type="SAM" id="Phobius"/>
    </source>
</evidence>
<dbReference type="InterPro" id="IPR036259">
    <property type="entry name" value="MFS_trans_sf"/>
</dbReference>
<evidence type="ECO:0000256" key="2">
    <source>
        <dbReference type="ARBA" id="ARBA00005982"/>
    </source>
</evidence>
<keyword evidence="4 6" id="KW-1133">Transmembrane helix</keyword>
<name>A0AAU9SJQ6_THLAR</name>
<comment type="similarity">
    <text evidence="2">Belongs to the major facilitator superfamily. Proton-dependent oligopeptide transporter (POT/PTR) (TC 2.A.17) family.</text>
</comment>
<reference evidence="7 8" key="1">
    <citation type="submission" date="2022-03" db="EMBL/GenBank/DDBJ databases">
        <authorList>
            <person name="Nunn A."/>
            <person name="Chopra R."/>
            <person name="Nunn A."/>
            <person name="Contreras Garrido A."/>
        </authorList>
    </citation>
    <scope>NUCLEOTIDE SEQUENCE [LARGE SCALE GENOMIC DNA]</scope>
</reference>
<accession>A0AAU9SJQ6</accession>
<comment type="subcellular location">
    <subcellularLocation>
        <location evidence="1">Membrane</location>
        <topology evidence="1">Multi-pass membrane protein</topology>
    </subcellularLocation>
</comment>
<dbReference type="GO" id="GO:0022857">
    <property type="term" value="F:transmembrane transporter activity"/>
    <property type="evidence" value="ECO:0007669"/>
    <property type="project" value="InterPro"/>
</dbReference>
<dbReference type="EMBL" id="OU466861">
    <property type="protein sequence ID" value="CAH2066869.1"/>
    <property type="molecule type" value="Genomic_DNA"/>
</dbReference>
<dbReference type="InterPro" id="IPR000109">
    <property type="entry name" value="POT_fam"/>
</dbReference>
<organism evidence="7 8">
    <name type="scientific">Thlaspi arvense</name>
    <name type="common">Field penny-cress</name>
    <dbReference type="NCBI Taxonomy" id="13288"/>
    <lineage>
        <taxon>Eukaryota</taxon>
        <taxon>Viridiplantae</taxon>
        <taxon>Streptophyta</taxon>
        <taxon>Embryophyta</taxon>
        <taxon>Tracheophyta</taxon>
        <taxon>Spermatophyta</taxon>
        <taxon>Magnoliopsida</taxon>
        <taxon>eudicotyledons</taxon>
        <taxon>Gunneridae</taxon>
        <taxon>Pentapetalae</taxon>
        <taxon>rosids</taxon>
        <taxon>malvids</taxon>
        <taxon>Brassicales</taxon>
        <taxon>Brassicaceae</taxon>
        <taxon>Thlaspideae</taxon>
        <taxon>Thlaspi</taxon>
    </lineage>
</organism>
<gene>
    <name evidence="7" type="ORF">TAV2_LOCUS16538</name>
</gene>
<evidence type="ECO:0000313" key="8">
    <source>
        <dbReference type="Proteomes" id="UP000836841"/>
    </source>
</evidence>
<sequence>MAEIEEAKAVVKLVPIWMTCLVYAIVHAQSPTFFRKQGSTMDRSISPGLKVPAATFQSFINISIVFFVPIYDRLLVPIATSFSQSPSGITMLQRIGTGIFFSILSMVVAALVETKRLQAAHDDLTIPMSV</sequence>
<feature type="transmembrane region" description="Helical" evidence="6">
    <location>
        <begin position="91"/>
        <end position="112"/>
    </location>
</feature>
<proteinExistence type="inferred from homology"/>
<dbReference type="GO" id="GO:0016020">
    <property type="term" value="C:membrane"/>
    <property type="evidence" value="ECO:0007669"/>
    <property type="project" value="UniProtKB-SubCell"/>
</dbReference>
<keyword evidence="3 6" id="KW-0812">Transmembrane</keyword>
<keyword evidence="8" id="KW-1185">Reference proteome</keyword>
<dbReference type="Proteomes" id="UP000836841">
    <property type="component" value="Chromosome 5"/>
</dbReference>
<evidence type="ECO:0000313" key="7">
    <source>
        <dbReference type="EMBL" id="CAH2066869.1"/>
    </source>
</evidence>
<dbReference type="Gene3D" id="1.20.1250.20">
    <property type="entry name" value="MFS general substrate transporter like domains"/>
    <property type="match status" value="1"/>
</dbReference>
<feature type="transmembrane region" description="Helical" evidence="6">
    <location>
        <begin position="12"/>
        <end position="30"/>
    </location>
</feature>
<evidence type="ECO:0000256" key="5">
    <source>
        <dbReference type="ARBA" id="ARBA00023136"/>
    </source>
</evidence>